<dbReference type="OrthoDB" id="291621at2"/>
<feature type="domain" description="BON" evidence="1">
    <location>
        <begin position="31"/>
        <end position="92"/>
    </location>
</feature>
<accession>A0A517NXM8</accession>
<dbReference type="EMBL" id="CP036526">
    <property type="protein sequence ID" value="QDT11885.1"/>
    <property type="molecule type" value="Genomic_DNA"/>
</dbReference>
<dbReference type="Gene3D" id="3.30.1340.30">
    <property type="match status" value="1"/>
</dbReference>
<gene>
    <name evidence="2" type="ORF">K239x_38870</name>
</gene>
<evidence type="ECO:0000313" key="3">
    <source>
        <dbReference type="Proteomes" id="UP000319817"/>
    </source>
</evidence>
<name>A0A517NXM8_9BACT</name>
<protein>
    <submittedName>
        <fullName evidence="2">BON domain protein</fullName>
    </submittedName>
</protein>
<evidence type="ECO:0000259" key="1">
    <source>
        <dbReference type="Pfam" id="PF04972"/>
    </source>
</evidence>
<dbReference type="Pfam" id="PF04972">
    <property type="entry name" value="BON"/>
    <property type="match status" value="1"/>
</dbReference>
<sequence>MLPSPCVAPVSSRNRTKHCESNAAACETALAIKSLVKQTGNQGLVGVQVVVHGQQIILSGRVSSFYLKQVAQEAVRPMSDGLQIDNRLEVAN</sequence>
<dbReference type="InterPro" id="IPR007055">
    <property type="entry name" value="BON_dom"/>
</dbReference>
<dbReference type="RefSeq" id="WP_145419648.1">
    <property type="nucleotide sequence ID" value="NZ_CP036526.1"/>
</dbReference>
<proteinExistence type="predicted"/>
<dbReference type="Proteomes" id="UP000319817">
    <property type="component" value="Chromosome"/>
</dbReference>
<keyword evidence="3" id="KW-1185">Reference proteome</keyword>
<reference evidence="2 3" key="1">
    <citation type="submission" date="2019-02" db="EMBL/GenBank/DDBJ databases">
        <title>Deep-cultivation of Planctomycetes and their phenomic and genomic characterization uncovers novel biology.</title>
        <authorList>
            <person name="Wiegand S."/>
            <person name="Jogler M."/>
            <person name="Boedeker C."/>
            <person name="Pinto D."/>
            <person name="Vollmers J."/>
            <person name="Rivas-Marin E."/>
            <person name="Kohn T."/>
            <person name="Peeters S.H."/>
            <person name="Heuer A."/>
            <person name="Rast P."/>
            <person name="Oberbeckmann S."/>
            <person name="Bunk B."/>
            <person name="Jeske O."/>
            <person name="Meyerdierks A."/>
            <person name="Storesund J.E."/>
            <person name="Kallscheuer N."/>
            <person name="Luecker S."/>
            <person name="Lage O.M."/>
            <person name="Pohl T."/>
            <person name="Merkel B.J."/>
            <person name="Hornburger P."/>
            <person name="Mueller R.-W."/>
            <person name="Bruemmer F."/>
            <person name="Labrenz M."/>
            <person name="Spormann A.M."/>
            <person name="Op den Camp H."/>
            <person name="Overmann J."/>
            <person name="Amann R."/>
            <person name="Jetten M.S.M."/>
            <person name="Mascher T."/>
            <person name="Medema M.H."/>
            <person name="Devos D.P."/>
            <person name="Kaster A.-K."/>
            <person name="Ovreas L."/>
            <person name="Rohde M."/>
            <person name="Galperin M.Y."/>
            <person name="Jogler C."/>
        </authorList>
    </citation>
    <scope>NUCLEOTIDE SEQUENCE [LARGE SCALE GENOMIC DNA]</scope>
    <source>
        <strain evidence="2 3">K23_9</strain>
    </source>
</reference>
<organism evidence="2 3">
    <name type="scientific">Stieleria marina</name>
    <dbReference type="NCBI Taxonomy" id="1930275"/>
    <lineage>
        <taxon>Bacteria</taxon>
        <taxon>Pseudomonadati</taxon>
        <taxon>Planctomycetota</taxon>
        <taxon>Planctomycetia</taxon>
        <taxon>Pirellulales</taxon>
        <taxon>Pirellulaceae</taxon>
        <taxon>Stieleria</taxon>
    </lineage>
</organism>
<dbReference type="AlphaFoldDB" id="A0A517NXM8"/>
<evidence type="ECO:0000313" key="2">
    <source>
        <dbReference type="EMBL" id="QDT11885.1"/>
    </source>
</evidence>